<gene>
    <name evidence="2" type="ORF">O3W52_00370</name>
</gene>
<evidence type="ECO:0000259" key="1">
    <source>
        <dbReference type="Pfam" id="PF08402"/>
    </source>
</evidence>
<organism evidence="2 3">
    <name type="scientific">Sinorhizobium psoraleae</name>
    <dbReference type="NCBI Taxonomy" id="520838"/>
    <lineage>
        <taxon>Bacteria</taxon>
        <taxon>Pseudomonadati</taxon>
        <taxon>Pseudomonadota</taxon>
        <taxon>Alphaproteobacteria</taxon>
        <taxon>Hyphomicrobiales</taxon>
        <taxon>Rhizobiaceae</taxon>
        <taxon>Sinorhizobium/Ensifer group</taxon>
        <taxon>Sinorhizobium</taxon>
    </lineage>
</organism>
<dbReference type="Proteomes" id="UP001079430">
    <property type="component" value="Unassembled WGS sequence"/>
</dbReference>
<evidence type="ECO:0000313" key="3">
    <source>
        <dbReference type="Proteomes" id="UP001079430"/>
    </source>
</evidence>
<evidence type="ECO:0000313" key="2">
    <source>
        <dbReference type="EMBL" id="MCZ4088627.1"/>
    </source>
</evidence>
<protein>
    <submittedName>
        <fullName evidence="2">TOBE domain-containing protein</fullName>
    </submittedName>
</protein>
<comment type="caution">
    <text evidence="2">The sequence shown here is derived from an EMBL/GenBank/DDBJ whole genome shotgun (WGS) entry which is preliminary data.</text>
</comment>
<dbReference type="Pfam" id="PF08402">
    <property type="entry name" value="TOBE_2"/>
    <property type="match status" value="1"/>
</dbReference>
<dbReference type="EMBL" id="JAPVOI010000002">
    <property type="protein sequence ID" value="MCZ4088627.1"/>
    <property type="molecule type" value="Genomic_DNA"/>
</dbReference>
<proteinExistence type="predicted"/>
<accession>A0ABT4K9K3</accession>
<reference evidence="2" key="1">
    <citation type="submission" date="2022-10" db="EMBL/GenBank/DDBJ databases">
        <title>Whole genome sequencing of three plant growth promoting bacteria isolated from Vachellia tortilis subsp. raddiana in Morocco.</title>
        <authorList>
            <person name="Hnini M."/>
            <person name="Zouagui R."/>
            <person name="Zouagui H."/>
            <person name="Chemao Elfihri M.-W."/>
            <person name="Ibrahimi A."/>
            <person name="Sbabou L."/>
            <person name="Aurag J."/>
        </authorList>
    </citation>
    <scope>NUCLEOTIDE SEQUENCE</scope>
    <source>
        <strain evidence="2">LMR678</strain>
    </source>
</reference>
<keyword evidence="3" id="KW-1185">Reference proteome</keyword>
<sequence length="54" mass="6022">MVDSSFFGTHHRCHLRTRSGERITVHLPQSQEPQPGAELDLRLARGCVVVLPDA</sequence>
<name>A0ABT4K9K3_9HYPH</name>
<dbReference type="InterPro" id="IPR013611">
    <property type="entry name" value="Transp-assoc_OB_typ2"/>
</dbReference>
<feature type="domain" description="Transport-associated OB type 2" evidence="1">
    <location>
        <begin position="3"/>
        <end position="51"/>
    </location>
</feature>